<evidence type="ECO:0000256" key="1">
    <source>
        <dbReference type="ARBA" id="ARBA00004651"/>
    </source>
</evidence>
<feature type="transmembrane region" description="Helical" evidence="8">
    <location>
        <begin position="259"/>
        <end position="277"/>
    </location>
</feature>
<name>A0A8J3IIR6_9CHLR</name>
<sequence length="282" mass="30167">MTFPHIILLFVAAILGGTLNAVAGGGSFFAFPALLFTGVPPVQANATNTVALWPGSVASMGAYRRELAAQKPGFLILLIGTSLIGSILGAQLLLGTSQATFVQLLPYLMLMATLLFTFSPYITQKLRAMRASKKAAVEEAVAAEGEEITEKAVSEKTAPGRTQWIGMAIAQLIISIYGGYFGGGIGILMLATLAMMGMENIHEMNGVKTLLTAFINGAAMITFIIRGAVFWPEAILMVIGAIIGGYGGAYYARKIEQKWIRLFVMFVGFALTIYFFVKPFLS</sequence>
<evidence type="ECO:0000256" key="5">
    <source>
        <dbReference type="ARBA" id="ARBA00022692"/>
    </source>
</evidence>
<dbReference type="Pfam" id="PF01925">
    <property type="entry name" value="TauE"/>
    <property type="match status" value="1"/>
</dbReference>
<feature type="transmembrane region" description="Helical" evidence="8">
    <location>
        <begin position="164"/>
        <end position="197"/>
    </location>
</feature>
<dbReference type="InterPro" id="IPR052017">
    <property type="entry name" value="TSUP"/>
</dbReference>
<dbReference type="Proteomes" id="UP000597444">
    <property type="component" value="Unassembled WGS sequence"/>
</dbReference>
<evidence type="ECO:0000256" key="3">
    <source>
        <dbReference type="ARBA" id="ARBA00022448"/>
    </source>
</evidence>
<evidence type="ECO:0000256" key="4">
    <source>
        <dbReference type="ARBA" id="ARBA00022475"/>
    </source>
</evidence>
<gene>
    <name evidence="9" type="ORF">KSF_032410</name>
</gene>
<protein>
    <recommendedName>
        <fullName evidence="8">Probable membrane transporter protein</fullName>
    </recommendedName>
</protein>
<comment type="caution">
    <text evidence="9">The sequence shown here is derived from an EMBL/GenBank/DDBJ whole genome shotgun (WGS) entry which is preliminary data.</text>
</comment>
<evidence type="ECO:0000256" key="7">
    <source>
        <dbReference type="ARBA" id="ARBA00023136"/>
    </source>
</evidence>
<keyword evidence="4 8" id="KW-1003">Cell membrane</keyword>
<dbReference type="AlphaFoldDB" id="A0A8J3IIR6"/>
<evidence type="ECO:0000256" key="2">
    <source>
        <dbReference type="ARBA" id="ARBA00009142"/>
    </source>
</evidence>
<feature type="transmembrane region" description="Helical" evidence="8">
    <location>
        <begin position="209"/>
        <end position="228"/>
    </location>
</feature>
<reference evidence="9" key="1">
    <citation type="submission" date="2020-10" db="EMBL/GenBank/DDBJ databases">
        <title>Taxonomic study of unclassified bacteria belonging to the class Ktedonobacteria.</title>
        <authorList>
            <person name="Yabe S."/>
            <person name="Wang C.M."/>
            <person name="Zheng Y."/>
            <person name="Sakai Y."/>
            <person name="Cavaletti L."/>
            <person name="Monciardini P."/>
            <person name="Donadio S."/>
        </authorList>
    </citation>
    <scope>NUCLEOTIDE SEQUENCE</scope>
    <source>
        <strain evidence="9">ID150040</strain>
    </source>
</reference>
<feature type="transmembrane region" description="Helical" evidence="8">
    <location>
        <begin position="74"/>
        <end position="94"/>
    </location>
</feature>
<comment type="similarity">
    <text evidence="2 8">Belongs to the 4-toluene sulfonate uptake permease (TSUP) (TC 2.A.102) family.</text>
</comment>
<evidence type="ECO:0000313" key="10">
    <source>
        <dbReference type="Proteomes" id="UP000597444"/>
    </source>
</evidence>
<keyword evidence="3" id="KW-0813">Transport</keyword>
<feature type="transmembrane region" description="Helical" evidence="8">
    <location>
        <begin position="234"/>
        <end position="252"/>
    </location>
</feature>
<evidence type="ECO:0000313" key="9">
    <source>
        <dbReference type="EMBL" id="GHO93193.1"/>
    </source>
</evidence>
<organism evidence="9 10">
    <name type="scientific">Reticulibacter mediterranei</name>
    <dbReference type="NCBI Taxonomy" id="2778369"/>
    <lineage>
        <taxon>Bacteria</taxon>
        <taxon>Bacillati</taxon>
        <taxon>Chloroflexota</taxon>
        <taxon>Ktedonobacteria</taxon>
        <taxon>Ktedonobacterales</taxon>
        <taxon>Reticulibacteraceae</taxon>
        <taxon>Reticulibacter</taxon>
    </lineage>
</organism>
<dbReference type="InterPro" id="IPR002781">
    <property type="entry name" value="TM_pro_TauE-like"/>
</dbReference>
<keyword evidence="5 8" id="KW-0812">Transmembrane</keyword>
<evidence type="ECO:0000256" key="8">
    <source>
        <dbReference type="RuleBase" id="RU363041"/>
    </source>
</evidence>
<feature type="transmembrane region" description="Helical" evidence="8">
    <location>
        <begin position="101"/>
        <end position="122"/>
    </location>
</feature>
<dbReference type="RefSeq" id="WP_220203987.1">
    <property type="nucleotide sequence ID" value="NZ_BNJK01000001.1"/>
</dbReference>
<accession>A0A8J3IIR6</accession>
<comment type="subcellular location">
    <subcellularLocation>
        <location evidence="1 8">Cell membrane</location>
        <topology evidence="1 8">Multi-pass membrane protein</topology>
    </subcellularLocation>
</comment>
<dbReference type="EMBL" id="BNJK01000001">
    <property type="protein sequence ID" value="GHO93193.1"/>
    <property type="molecule type" value="Genomic_DNA"/>
</dbReference>
<keyword evidence="10" id="KW-1185">Reference proteome</keyword>
<dbReference type="GO" id="GO:0005886">
    <property type="term" value="C:plasma membrane"/>
    <property type="evidence" value="ECO:0007669"/>
    <property type="project" value="UniProtKB-SubCell"/>
</dbReference>
<proteinExistence type="inferred from homology"/>
<evidence type="ECO:0000256" key="6">
    <source>
        <dbReference type="ARBA" id="ARBA00022989"/>
    </source>
</evidence>
<keyword evidence="7 8" id="KW-0472">Membrane</keyword>
<keyword evidence="6 8" id="KW-1133">Transmembrane helix</keyword>
<dbReference type="PANTHER" id="PTHR30269:SF0">
    <property type="entry name" value="MEMBRANE TRANSPORTER PROTEIN YFCA-RELATED"/>
    <property type="match status" value="1"/>
</dbReference>
<dbReference type="PANTHER" id="PTHR30269">
    <property type="entry name" value="TRANSMEMBRANE PROTEIN YFCA"/>
    <property type="match status" value="1"/>
</dbReference>